<proteinExistence type="predicted"/>
<dbReference type="EMBL" id="JAENHM010000058">
    <property type="protein sequence ID" value="MBK1839571.1"/>
    <property type="molecule type" value="Genomic_DNA"/>
</dbReference>
<feature type="domain" description="DUF7079" evidence="1">
    <location>
        <begin position="13"/>
        <end position="118"/>
    </location>
</feature>
<evidence type="ECO:0000259" key="1">
    <source>
        <dbReference type="Pfam" id="PF23296"/>
    </source>
</evidence>
<dbReference type="InterPro" id="IPR055507">
    <property type="entry name" value="DUF7079"/>
</dbReference>
<evidence type="ECO:0000313" key="2">
    <source>
        <dbReference type="EMBL" id="MBK1839571.1"/>
    </source>
</evidence>
<keyword evidence="3" id="KW-1185">Reference proteome</keyword>
<reference evidence="3" key="1">
    <citation type="submission" date="2021-01" db="EMBL/GenBank/DDBJ databases">
        <title>Genome public.</title>
        <authorList>
            <person name="Liu C."/>
            <person name="Sun Q."/>
        </authorList>
    </citation>
    <scope>NUCLEOTIDE SEQUENCE [LARGE SCALE GENOMIC DNA]</scope>
    <source>
        <strain evidence="3">YIM B02556</strain>
    </source>
</reference>
<evidence type="ECO:0000313" key="3">
    <source>
        <dbReference type="Proteomes" id="UP000652760"/>
    </source>
</evidence>
<dbReference type="Pfam" id="PF23296">
    <property type="entry name" value="DUF7079"/>
    <property type="match status" value="1"/>
</dbReference>
<gene>
    <name evidence="2" type="ORF">JHL17_19355</name>
</gene>
<dbReference type="Proteomes" id="UP000652760">
    <property type="component" value="Unassembled WGS sequence"/>
</dbReference>
<name>A0ABS1F812_9PROT</name>
<organism evidence="2 3">
    <name type="scientific">Azospirillum endophyticum</name>
    <dbReference type="NCBI Taxonomy" id="2800326"/>
    <lineage>
        <taxon>Bacteria</taxon>
        <taxon>Pseudomonadati</taxon>
        <taxon>Pseudomonadota</taxon>
        <taxon>Alphaproteobacteria</taxon>
        <taxon>Rhodospirillales</taxon>
        <taxon>Azospirillaceae</taxon>
        <taxon>Azospirillum</taxon>
    </lineage>
</organism>
<protein>
    <recommendedName>
        <fullName evidence="1">DUF7079 domain-containing protein</fullName>
    </recommendedName>
</protein>
<dbReference type="RefSeq" id="WP_200195519.1">
    <property type="nucleotide sequence ID" value="NZ_JAENHM010000058.1"/>
</dbReference>
<accession>A0ABS1F812</accession>
<sequence>MNDDIRFSQSELEDRRPVWDALSSMYLDTDVSSSRDWRVRVLAASRYSLDQMDSILRDEVHPICLPNLLHPTGEWAGFDPAWLEQAICSHRNRRLSRLLTTIGRTLMDGFPTDEWTATRRGIVSRRGQYRPPGGAR</sequence>
<comment type="caution">
    <text evidence="2">The sequence shown here is derived from an EMBL/GenBank/DDBJ whole genome shotgun (WGS) entry which is preliminary data.</text>
</comment>